<dbReference type="OrthoDB" id="6347558at2759"/>
<evidence type="ECO:0000256" key="2">
    <source>
        <dbReference type="ARBA" id="ARBA00022475"/>
    </source>
</evidence>
<keyword evidence="2" id="KW-1003">Cell membrane</keyword>
<keyword evidence="7" id="KW-0325">Glycoprotein</keyword>
<name>A0A3R7LYX7_PENVA</name>
<evidence type="ECO:0000313" key="11">
    <source>
        <dbReference type="Proteomes" id="UP000283509"/>
    </source>
</evidence>
<dbReference type="GO" id="GO:0005886">
    <property type="term" value="C:plasma membrane"/>
    <property type="evidence" value="ECO:0007669"/>
    <property type="project" value="UniProtKB-SubCell"/>
</dbReference>
<gene>
    <name evidence="10" type="ORF">C7M84_014896</name>
</gene>
<dbReference type="Proteomes" id="UP000283509">
    <property type="component" value="Unassembled WGS sequence"/>
</dbReference>
<protein>
    <submittedName>
        <fullName evidence="10">Variant Ionotropic Glutamate Receptor</fullName>
    </submittedName>
</protein>
<dbReference type="AlphaFoldDB" id="A0A3R7LYX7"/>
<comment type="caution">
    <text evidence="10">The sequence shown here is derived from an EMBL/GenBank/DDBJ whole genome shotgun (WGS) entry which is preliminary data.</text>
</comment>
<sequence>GSLTSLLAVTTVSASHDSLQDVVKDKDLKLIFEANTAFTAHLKIAKDGIYKDVSEAAAKRGIFEPADSLWLKSRQLLPDGRHALLAEELTLLKFMSDDMSLTGRCDFYMSSGEFWPLIVSMAVVQGSPLLHHINARVLMLREYGIYNAWVGRELDNVTQCVTPESRLPLLPYTLTDLWLAFLFLGGGLGAASVALACELWWHKGRQRRRARPVVGLKAARRFKSRRRLSGTRDRLLLDSNSGIMRDKHPREVGRSRSQSSPSERNFRGVQLFRQEGGGRHDNVVVFLRADQLRPDRPRDDSVPRCLDADTVVLGEKTAPLRGKRSPRNRVLEIVKVKPPKPRLDIRDRRVPPDLDEARNTPSNKAMGNQR</sequence>
<evidence type="ECO:0000256" key="8">
    <source>
        <dbReference type="SAM" id="MobiDB-lite"/>
    </source>
</evidence>
<feature type="compositionally biased region" description="Basic and acidic residues" evidence="8">
    <location>
        <begin position="337"/>
        <end position="358"/>
    </location>
</feature>
<proteinExistence type="predicted"/>
<feature type="compositionally biased region" description="Polar residues" evidence="8">
    <location>
        <begin position="359"/>
        <end position="370"/>
    </location>
</feature>
<keyword evidence="5 9" id="KW-0472">Membrane</keyword>
<keyword evidence="11" id="KW-1185">Reference proteome</keyword>
<evidence type="ECO:0000256" key="7">
    <source>
        <dbReference type="ARBA" id="ARBA00023180"/>
    </source>
</evidence>
<evidence type="ECO:0000256" key="6">
    <source>
        <dbReference type="ARBA" id="ARBA00023170"/>
    </source>
</evidence>
<feature type="transmembrane region" description="Helical" evidence="9">
    <location>
        <begin position="177"/>
        <end position="201"/>
    </location>
</feature>
<keyword evidence="4 9" id="KW-1133">Transmembrane helix</keyword>
<accession>A0A3R7LYX7</accession>
<feature type="compositionally biased region" description="Basic and acidic residues" evidence="8">
    <location>
        <begin position="244"/>
        <end position="254"/>
    </location>
</feature>
<evidence type="ECO:0000256" key="5">
    <source>
        <dbReference type="ARBA" id="ARBA00023136"/>
    </source>
</evidence>
<organism evidence="10 11">
    <name type="scientific">Penaeus vannamei</name>
    <name type="common">Whiteleg shrimp</name>
    <name type="synonym">Litopenaeus vannamei</name>
    <dbReference type="NCBI Taxonomy" id="6689"/>
    <lineage>
        <taxon>Eukaryota</taxon>
        <taxon>Metazoa</taxon>
        <taxon>Ecdysozoa</taxon>
        <taxon>Arthropoda</taxon>
        <taxon>Crustacea</taxon>
        <taxon>Multicrustacea</taxon>
        <taxon>Malacostraca</taxon>
        <taxon>Eumalacostraca</taxon>
        <taxon>Eucarida</taxon>
        <taxon>Decapoda</taxon>
        <taxon>Dendrobranchiata</taxon>
        <taxon>Penaeoidea</taxon>
        <taxon>Penaeidae</taxon>
        <taxon>Penaeus</taxon>
    </lineage>
</organism>
<keyword evidence="3 9" id="KW-0812">Transmembrane</keyword>
<comment type="subcellular location">
    <subcellularLocation>
        <location evidence="1">Cell membrane</location>
        <topology evidence="1">Multi-pass membrane protein</topology>
    </subcellularLocation>
</comment>
<feature type="region of interest" description="Disordered" evidence="8">
    <location>
        <begin position="337"/>
        <end position="370"/>
    </location>
</feature>
<dbReference type="SUPFAM" id="SSF53850">
    <property type="entry name" value="Periplasmic binding protein-like II"/>
    <property type="match status" value="1"/>
</dbReference>
<feature type="non-terminal residue" evidence="10">
    <location>
        <position position="1"/>
    </location>
</feature>
<dbReference type="EMBL" id="QCYY01002862">
    <property type="protein sequence ID" value="ROT67050.1"/>
    <property type="molecule type" value="Genomic_DNA"/>
</dbReference>
<evidence type="ECO:0000313" key="10">
    <source>
        <dbReference type="EMBL" id="ROT67050.1"/>
    </source>
</evidence>
<evidence type="ECO:0000256" key="9">
    <source>
        <dbReference type="SAM" id="Phobius"/>
    </source>
</evidence>
<keyword evidence="6 10" id="KW-0675">Receptor</keyword>
<dbReference type="InterPro" id="IPR052192">
    <property type="entry name" value="Insect_Ionotropic_Sensory_Rcpt"/>
</dbReference>
<reference evidence="10 11" key="1">
    <citation type="submission" date="2018-04" db="EMBL/GenBank/DDBJ databases">
        <authorList>
            <person name="Zhang X."/>
            <person name="Yuan J."/>
            <person name="Li F."/>
            <person name="Xiang J."/>
        </authorList>
    </citation>
    <scope>NUCLEOTIDE SEQUENCE [LARGE SCALE GENOMIC DNA]</scope>
    <source>
        <tissue evidence="10">Muscle</tissue>
    </source>
</reference>
<evidence type="ECO:0000256" key="1">
    <source>
        <dbReference type="ARBA" id="ARBA00004651"/>
    </source>
</evidence>
<evidence type="ECO:0000256" key="4">
    <source>
        <dbReference type="ARBA" id="ARBA00022989"/>
    </source>
</evidence>
<dbReference type="PANTHER" id="PTHR42643">
    <property type="entry name" value="IONOTROPIC RECEPTOR 20A-RELATED"/>
    <property type="match status" value="1"/>
</dbReference>
<reference evidence="10 11" key="2">
    <citation type="submission" date="2019-01" db="EMBL/GenBank/DDBJ databases">
        <title>The decoding of complex shrimp genome reveals the adaptation for benthos swimmer, frequently molting mechanism and breeding impact on genome.</title>
        <authorList>
            <person name="Sun Y."/>
            <person name="Gao Y."/>
            <person name="Yu Y."/>
        </authorList>
    </citation>
    <scope>NUCLEOTIDE SEQUENCE [LARGE SCALE GENOMIC DNA]</scope>
    <source>
        <tissue evidence="10">Muscle</tissue>
    </source>
</reference>
<evidence type="ECO:0000256" key="3">
    <source>
        <dbReference type="ARBA" id="ARBA00022692"/>
    </source>
</evidence>
<feature type="region of interest" description="Disordered" evidence="8">
    <location>
        <begin position="244"/>
        <end position="267"/>
    </location>
</feature>
<dbReference type="PANTHER" id="PTHR42643:SF24">
    <property type="entry name" value="IONOTROPIC RECEPTOR 60A"/>
    <property type="match status" value="1"/>
</dbReference>